<comment type="caution">
    <text evidence="7">The sequence shown here is derived from an EMBL/GenBank/DDBJ whole genome shotgun (WGS) entry which is preliminary data.</text>
</comment>
<evidence type="ECO:0000259" key="5">
    <source>
        <dbReference type="Pfam" id="PF06722"/>
    </source>
</evidence>
<evidence type="ECO:0000256" key="4">
    <source>
        <dbReference type="ARBA" id="ARBA00023194"/>
    </source>
</evidence>
<keyword evidence="3 7" id="KW-0808">Transferase</keyword>
<evidence type="ECO:0000256" key="1">
    <source>
        <dbReference type="ARBA" id="ARBA00006962"/>
    </source>
</evidence>
<dbReference type="CDD" id="cd03784">
    <property type="entry name" value="GT1_Gtf-like"/>
    <property type="match status" value="1"/>
</dbReference>
<evidence type="ECO:0000256" key="3">
    <source>
        <dbReference type="ARBA" id="ARBA00022679"/>
    </source>
</evidence>
<dbReference type="FunFam" id="3.40.50.2000:FF:000072">
    <property type="entry name" value="Glycosyl transferase"/>
    <property type="match status" value="1"/>
</dbReference>
<dbReference type="GO" id="GO:0008194">
    <property type="term" value="F:UDP-glycosyltransferase activity"/>
    <property type="evidence" value="ECO:0007669"/>
    <property type="project" value="InterPro"/>
</dbReference>
<feature type="domain" description="Erythromycin biosynthesis protein CIII-like N-terminal" evidence="6">
    <location>
        <begin position="22"/>
        <end position="257"/>
    </location>
</feature>
<dbReference type="InterPro" id="IPR050426">
    <property type="entry name" value="Glycosyltransferase_28"/>
</dbReference>
<protein>
    <submittedName>
        <fullName evidence="7">Activator-dependent family glycosyltransferase</fullName>
    </submittedName>
</protein>
<organism evidence="7 8">
    <name type="scientific">Amycolatopsis suaedae</name>
    <dbReference type="NCBI Taxonomy" id="2510978"/>
    <lineage>
        <taxon>Bacteria</taxon>
        <taxon>Bacillati</taxon>
        <taxon>Actinomycetota</taxon>
        <taxon>Actinomycetes</taxon>
        <taxon>Pseudonocardiales</taxon>
        <taxon>Pseudonocardiaceae</taxon>
        <taxon>Amycolatopsis</taxon>
    </lineage>
</organism>
<evidence type="ECO:0000313" key="8">
    <source>
        <dbReference type="Proteomes" id="UP000292003"/>
    </source>
</evidence>
<dbReference type="InterPro" id="IPR030953">
    <property type="entry name" value="Glycosyl_450act"/>
</dbReference>
<evidence type="ECO:0000259" key="6">
    <source>
        <dbReference type="Pfam" id="PF21036"/>
    </source>
</evidence>
<accession>A0A4Q7J2M7</accession>
<evidence type="ECO:0000313" key="7">
    <source>
        <dbReference type="EMBL" id="RZQ61169.1"/>
    </source>
</evidence>
<evidence type="ECO:0000256" key="2">
    <source>
        <dbReference type="ARBA" id="ARBA00022676"/>
    </source>
</evidence>
<dbReference type="Proteomes" id="UP000292003">
    <property type="component" value="Unassembled WGS sequence"/>
</dbReference>
<keyword evidence="8" id="KW-1185">Reference proteome</keyword>
<comment type="similarity">
    <text evidence="1">Belongs to the glycosyltransferase 28 family.</text>
</comment>
<reference evidence="7 8" key="1">
    <citation type="submission" date="2019-02" db="EMBL/GenBank/DDBJ databases">
        <title>Draft genome sequence of Amycolatopsis sp. 8-3EHSu isolated from roots of Suaeda maritima.</title>
        <authorList>
            <person name="Duangmal K."/>
            <person name="Chantavorakit T."/>
        </authorList>
    </citation>
    <scope>NUCLEOTIDE SEQUENCE [LARGE SCALE GENOMIC DNA]</scope>
    <source>
        <strain evidence="7 8">8-3EHSu</strain>
    </source>
</reference>
<name>A0A4Q7J2M7_9PSEU</name>
<dbReference type="Pfam" id="PF06722">
    <property type="entry name" value="EryCIII-like_C"/>
    <property type="match status" value="1"/>
</dbReference>
<dbReference type="InterPro" id="IPR010610">
    <property type="entry name" value="EryCIII-like_C"/>
</dbReference>
<dbReference type="InterPro" id="IPR002213">
    <property type="entry name" value="UDP_glucos_trans"/>
</dbReference>
<dbReference type="PANTHER" id="PTHR48050:SF13">
    <property type="entry name" value="STEROL 3-BETA-GLUCOSYLTRANSFERASE UGT80A2"/>
    <property type="match status" value="1"/>
</dbReference>
<dbReference type="OrthoDB" id="5488434at2"/>
<dbReference type="GO" id="GO:0016758">
    <property type="term" value="F:hexosyltransferase activity"/>
    <property type="evidence" value="ECO:0007669"/>
    <property type="project" value="UniProtKB-ARBA"/>
</dbReference>
<dbReference type="SUPFAM" id="SSF53756">
    <property type="entry name" value="UDP-Glycosyltransferase/glycogen phosphorylase"/>
    <property type="match status" value="1"/>
</dbReference>
<dbReference type="PANTHER" id="PTHR48050">
    <property type="entry name" value="STEROL 3-BETA-GLUCOSYLTRANSFERASE"/>
    <property type="match status" value="1"/>
</dbReference>
<proteinExistence type="inferred from homology"/>
<dbReference type="AlphaFoldDB" id="A0A4Q7J2M7"/>
<feature type="domain" description="Erythromycin biosynthesis protein CIII-like C-terminal" evidence="5">
    <location>
        <begin position="273"/>
        <end position="416"/>
    </location>
</feature>
<dbReference type="GO" id="GO:0017000">
    <property type="term" value="P:antibiotic biosynthetic process"/>
    <property type="evidence" value="ECO:0007669"/>
    <property type="project" value="UniProtKB-KW"/>
</dbReference>
<sequence length="424" mass="46145">MRVLFTIISEKTMFLSMVPLAWAMRTAGHEVRVACQPAFAEVVTQAGLTAVPVGRDATIWRMESLDPELLEESRDGLPSPWNIAADPALASWDEQVQGHIGAVDEGHKLENFPLIGGLVEFARAWQPDLVVWEPLSYAGSIAAKACGAAHARLLWSIDVFGVTREHFLRLKAQQPADDRIDPLADWLGGYARKYGGEFTEDMTTGQFTIDPLPGSIAMRAGHLDYLPMRYVAHNGVAVVPDWLQRQPRRPRIALTLGTTAVEQFAGYTVSVQDILDALSDVDAEVVATVAEAEQAKLRSVPDNARIVSYVPLDALAATCSVVINHAGPGTLLTAAAHAVPQLTLPWEFDAPELARRVAEQGATLNIHGRRIDGGVVREGVLRLLSEPGYRDRAVALRDEMAALPSPNELVGRIEELTTKHRADG</sequence>
<dbReference type="EMBL" id="SFCC01000013">
    <property type="protein sequence ID" value="RZQ61169.1"/>
    <property type="molecule type" value="Genomic_DNA"/>
</dbReference>
<dbReference type="InterPro" id="IPR048284">
    <property type="entry name" value="EryCIII-like_N"/>
</dbReference>
<keyword evidence="2" id="KW-0328">Glycosyltransferase</keyword>
<dbReference type="Pfam" id="PF21036">
    <property type="entry name" value="EryCIII-like_N"/>
    <property type="match status" value="1"/>
</dbReference>
<gene>
    <name evidence="7" type="ORF">EWH70_25145</name>
</gene>
<dbReference type="Gene3D" id="3.40.50.2000">
    <property type="entry name" value="Glycogen Phosphorylase B"/>
    <property type="match status" value="2"/>
</dbReference>
<keyword evidence="4" id="KW-0045">Antibiotic biosynthesis</keyword>
<dbReference type="RefSeq" id="WP_130477983.1">
    <property type="nucleotide sequence ID" value="NZ_SFCC01000013.1"/>
</dbReference>
<dbReference type="NCBIfam" id="TIGR04516">
    <property type="entry name" value="glycosyl_450act"/>
    <property type="match status" value="1"/>
</dbReference>